<feature type="binding site" evidence="2">
    <location>
        <position position="52"/>
    </location>
    <ligand>
        <name>ATP</name>
        <dbReference type="ChEBI" id="CHEBI:30616"/>
    </ligand>
</feature>
<protein>
    <recommendedName>
        <fullName evidence="2">ATP-dependent dethiobiotin synthetase BioD</fullName>
        <ecNumber evidence="2">6.3.3.3</ecNumber>
    </recommendedName>
    <alternativeName>
        <fullName evidence="2">DTB synthetase</fullName>
        <shortName evidence="2">DTBS</shortName>
    </alternativeName>
    <alternativeName>
        <fullName evidence="2">Dethiobiotin synthase</fullName>
    </alternativeName>
</protein>
<dbReference type="Pfam" id="PF13500">
    <property type="entry name" value="AAA_26"/>
    <property type="match status" value="1"/>
</dbReference>
<feature type="binding site" evidence="2">
    <location>
        <position position="41"/>
    </location>
    <ligand>
        <name>substrate</name>
    </ligand>
</feature>
<dbReference type="InterPro" id="IPR004472">
    <property type="entry name" value="DTB_synth_BioD"/>
</dbReference>
<keyword evidence="4" id="KW-1185">Reference proteome</keyword>
<dbReference type="PANTHER" id="PTHR43210">
    <property type="entry name" value="DETHIOBIOTIN SYNTHETASE"/>
    <property type="match status" value="1"/>
</dbReference>
<keyword evidence="2" id="KW-0460">Magnesium</keyword>
<keyword evidence="2" id="KW-0547">Nucleotide-binding</keyword>
<keyword evidence="2" id="KW-0067">ATP-binding</keyword>
<dbReference type="InterPro" id="IPR027417">
    <property type="entry name" value="P-loop_NTPase"/>
</dbReference>
<accession>A0ABQ6A950</accession>
<feature type="active site" evidence="2">
    <location>
        <position position="37"/>
    </location>
</feature>
<dbReference type="PIRSF" id="PIRSF006755">
    <property type="entry name" value="DTB_synth"/>
    <property type="match status" value="1"/>
</dbReference>
<keyword evidence="1 2" id="KW-0093">Biotin biosynthesis</keyword>
<dbReference type="Proteomes" id="UP001156641">
    <property type="component" value="Unassembled WGS sequence"/>
</dbReference>
<comment type="function">
    <text evidence="2">Catalyzes a mechanistically unusual reaction, the ATP-dependent insertion of CO2 between the N7 and N8 nitrogen atoms of 7,8-diaminopelargonic acid (DAPA, also called 7,8-diammoniononanoate) to form a ureido ring.</text>
</comment>
<comment type="similarity">
    <text evidence="2">Belongs to the dethiobiotin synthetase family.</text>
</comment>
<evidence type="ECO:0000256" key="2">
    <source>
        <dbReference type="HAMAP-Rule" id="MF_00336"/>
    </source>
</evidence>
<dbReference type="Gene3D" id="3.40.50.300">
    <property type="entry name" value="P-loop containing nucleotide triphosphate hydrolases"/>
    <property type="match status" value="1"/>
</dbReference>
<reference evidence="4" key="1">
    <citation type="journal article" date="2019" name="Int. J. Syst. Evol. Microbiol.">
        <title>The Global Catalogue of Microorganisms (GCM) 10K type strain sequencing project: providing services to taxonomists for standard genome sequencing and annotation.</title>
        <authorList>
            <consortium name="The Broad Institute Genomics Platform"/>
            <consortium name="The Broad Institute Genome Sequencing Center for Infectious Disease"/>
            <person name="Wu L."/>
            <person name="Ma J."/>
        </authorList>
    </citation>
    <scope>NUCLEOTIDE SEQUENCE [LARGE SCALE GENOMIC DNA]</scope>
    <source>
        <strain evidence="4">NBRC 112502</strain>
    </source>
</reference>
<keyword evidence="2" id="KW-0436">Ligase</keyword>
<feature type="binding site" evidence="2">
    <location>
        <begin position="177"/>
        <end position="178"/>
    </location>
    <ligand>
        <name>ATP</name>
        <dbReference type="ChEBI" id="CHEBI:30616"/>
    </ligand>
</feature>
<dbReference type="NCBIfam" id="TIGR00347">
    <property type="entry name" value="bioD"/>
    <property type="match status" value="1"/>
</dbReference>
<feature type="binding site" evidence="2">
    <location>
        <position position="16"/>
    </location>
    <ligand>
        <name>Mg(2+)</name>
        <dbReference type="ChEBI" id="CHEBI:18420"/>
    </ligand>
</feature>
<feature type="binding site" evidence="2">
    <location>
        <position position="117"/>
    </location>
    <ligand>
        <name>Mg(2+)</name>
        <dbReference type="ChEBI" id="CHEBI:18420"/>
    </ligand>
</feature>
<gene>
    <name evidence="2 3" type="primary">bioD</name>
    <name evidence="3" type="ORF">GCM10010909_28190</name>
</gene>
<comment type="cofactor">
    <cofactor evidence="2">
        <name>Mg(2+)</name>
        <dbReference type="ChEBI" id="CHEBI:18420"/>
    </cofactor>
</comment>
<sequence>MVSYFVTSTGTDIGKTYVTAGVLRAARRSGKLASAVKPLLTGYSPDHAAASDSAILLAAMGKAVSRQNIETISPWRFAAPLSPDMAAAREGRRVDFSLLTKFCQVAIGAAPGTLLIEGVGGVAVPLDETHLVSDWISALRIPAILVAGTYLGTISHTINAVDFLAMRGITAAAVVLSESENPAASLEETAATLRRFVKPPIHMIPRNLNEQPFQDLAGSLLELTYAGPS</sequence>
<comment type="pathway">
    <text evidence="2">Cofactor biosynthesis; biotin biosynthesis; biotin from 7,8-diaminononanoate: step 1/2.</text>
</comment>
<dbReference type="PANTHER" id="PTHR43210:SF5">
    <property type="entry name" value="DETHIOBIOTIN SYNTHETASE"/>
    <property type="match status" value="1"/>
</dbReference>
<evidence type="ECO:0000313" key="4">
    <source>
        <dbReference type="Proteomes" id="UP001156641"/>
    </source>
</evidence>
<comment type="subunit">
    <text evidence="2">Homodimer.</text>
</comment>
<evidence type="ECO:0000256" key="1">
    <source>
        <dbReference type="ARBA" id="ARBA00022756"/>
    </source>
</evidence>
<dbReference type="EC" id="6.3.3.3" evidence="2"/>
<feature type="binding site" evidence="2">
    <location>
        <begin position="12"/>
        <end position="17"/>
    </location>
    <ligand>
        <name>ATP</name>
        <dbReference type="ChEBI" id="CHEBI:30616"/>
    </ligand>
</feature>
<comment type="catalytic activity">
    <reaction evidence="2">
        <text>(7R,8S)-7,8-diammoniononanoate + CO2 + ATP = (4R,5S)-dethiobiotin + ADP + phosphate + 3 H(+)</text>
        <dbReference type="Rhea" id="RHEA:15805"/>
        <dbReference type="ChEBI" id="CHEBI:15378"/>
        <dbReference type="ChEBI" id="CHEBI:16526"/>
        <dbReference type="ChEBI" id="CHEBI:30616"/>
        <dbReference type="ChEBI" id="CHEBI:43474"/>
        <dbReference type="ChEBI" id="CHEBI:149469"/>
        <dbReference type="ChEBI" id="CHEBI:149473"/>
        <dbReference type="ChEBI" id="CHEBI:456216"/>
        <dbReference type="EC" id="6.3.3.3"/>
    </reaction>
</comment>
<feature type="binding site" evidence="2">
    <location>
        <position position="52"/>
    </location>
    <ligand>
        <name>Mg(2+)</name>
        <dbReference type="ChEBI" id="CHEBI:18420"/>
    </ligand>
</feature>
<evidence type="ECO:0000313" key="3">
    <source>
        <dbReference type="EMBL" id="GLR68138.1"/>
    </source>
</evidence>
<comment type="caution">
    <text evidence="3">The sequence shown here is derived from an EMBL/GenBank/DDBJ whole genome shotgun (WGS) entry which is preliminary data.</text>
</comment>
<keyword evidence="2" id="KW-0479">Metal-binding</keyword>
<dbReference type="EMBL" id="BSOS01000079">
    <property type="protein sequence ID" value="GLR68138.1"/>
    <property type="molecule type" value="Genomic_DNA"/>
</dbReference>
<keyword evidence="2" id="KW-0963">Cytoplasm</keyword>
<comment type="caution">
    <text evidence="2">Lacks conserved residue(s) required for the propagation of feature annotation.</text>
</comment>
<dbReference type="CDD" id="cd03109">
    <property type="entry name" value="DTBS"/>
    <property type="match status" value="1"/>
</dbReference>
<organism evidence="3 4">
    <name type="scientific">Acidocella aquatica</name>
    <dbReference type="NCBI Taxonomy" id="1922313"/>
    <lineage>
        <taxon>Bacteria</taxon>
        <taxon>Pseudomonadati</taxon>
        <taxon>Pseudomonadota</taxon>
        <taxon>Alphaproteobacteria</taxon>
        <taxon>Acetobacterales</taxon>
        <taxon>Acidocellaceae</taxon>
        <taxon>Acidocella</taxon>
    </lineage>
</organism>
<dbReference type="RefSeq" id="WP_284258981.1">
    <property type="nucleotide sequence ID" value="NZ_BSOS01000079.1"/>
</dbReference>
<feature type="binding site" evidence="2">
    <location>
        <begin position="117"/>
        <end position="120"/>
    </location>
    <ligand>
        <name>ATP</name>
        <dbReference type="ChEBI" id="CHEBI:30616"/>
    </ligand>
</feature>
<name>A0ABQ6A950_9PROT</name>
<dbReference type="SUPFAM" id="SSF52540">
    <property type="entry name" value="P-loop containing nucleoside triphosphate hydrolases"/>
    <property type="match status" value="1"/>
</dbReference>
<proteinExistence type="inferred from homology"/>
<comment type="subcellular location">
    <subcellularLocation>
        <location evidence="2">Cytoplasm</location>
    </subcellularLocation>
</comment>
<dbReference type="HAMAP" id="MF_00336">
    <property type="entry name" value="BioD"/>
    <property type="match status" value="1"/>
</dbReference>